<dbReference type="OrthoDB" id="9807321at2"/>
<gene>
    <name evidence="6" type="ORF">D3H35_05675</name>
</gene>
<evidence type="ECO:0000256" key="3">
    <source>
        <dbReference type="ARBA" id="ARBA00022448"/>
    </source>
</evidence>
<dbReference type="Pfam" id="PF01497">
    <property type="entry name" value="Peripla_BP_2"/>
    <property type="match status" value="1"/>
</dbReference>
<dbReference type="PANTHER" id="PTHR30532:SF1">
    <property type="entry name" value="IRON(3+)-HYDROXAMATE-BINDING PROTEIN FHUD"/>
    <property type="match status" value="1"/>
</dbReference>
<dbReference type="PANTHER" id="PTHR30532">
    <property type="entry name" value="IRON III DICITRATE-BINDING PERIPLASMIC PROTEIN"/>
    <property type="match status" value="1"/>
</dbReference>
<dbReference type="GO" id="GO:1901678">
    <property type="term" value="P:iron coordination entity transport"/>
    <property type="evidence" value="ECO:0007669"/>
    <property type="project" value="UniProtKB-ARBA"/>
</dbReference>
<comment type="similarity">
    <text evidence="2">Belongs to the bacterial solute-binding protein 8 family.</text>
</comment>
<dbReference type="AlphaFoldDB" id="A0A398CPW8"/>
<accession>A0A398CPW8</accession>
<name>A0A398CPW8_9BACL</name>
<dbReference type="EMBL" id="QXJM01000025">
    <property type="protein sequence ID" value="RIE04575.1"/>
    <property type="molecule type" value="Genomic_DNA"/>
</dbReference>
<evidence type="ECO:0000256" key="1">
    <source>
        <dbReference type="ARBA" id="ARBA00004196"/>
    </source>
</evidence>
<dbReference type="InterPro" id="IPR051313">
    <property type="entry name" value="Bact_iron-sidero_bind"/>
</dbReference>
<sequence length="279" mass="31690">MFHRHVGVPPTFYRKVKKLRVAVAASLPYRDSLLSFGVEPVASVNLFRYPGMAVKEYELVFASQWEELERAKPDLIIGDFYHFSFRDRFQGIAPVSSLLADRSWVNNYRKMAEILGSSEEAEQAVNRLAMRVAAARSLLAARMGGKSIVVLQVTNHNIRIQGATDHPLSELLFGELGLQPGRTEQSNAKRLELQPEWLPQIDTDYALVFQNHIRAGSETIYDRMCGTHAWRSMRAVQNGNVLLIPNWFKMSWSPIGREEIIDELLMMTDTLPEAAKESQ</sequence>
<dbReference type="InterPro" id="IPR002491">
    <property type="entry name" value="ABC_transptr_periplasmic_BD"/>
</dbReference>
<comment type="caution">
    <text evidence="6">The sequence shown here is derived from an EMBL/GenBank/DDBJ whole genome shotgun (WGS) entry which is preliminary data.</text>
</comment>
<dbReference type="GO" id="GO:0030288">
    <property type="term" value="C:outer membrane-bounded periplasmic space"/>
    <property type="evidence" value="ECO:0007669"/>
    <property type="project" value="TreeGrafter"/>
</dbReference>
<evidence type="ECO:0000313" key="6">
    <source>
        <dbReference type="EMBL" id="RIE04575.1"/>
    </source>
</evidence>
<comment type="subcellular location">
    <subcellularLocation>
        <location evidence="1">Cell envelope</location>
    </subcellularLocation>
</comment>
<evidence type="ECO:0000259" key="5">
    <source>
        <dbReference type="PROSITE" id="PS50983"/>
    </source>
</evidence>
<keyword evidence="7" id="KW-1185">Reference proteome</keyword>
<dbReference type="Proteomes" id="UP000266340">
    <property type="component" value="Unassembled WGS sequence"/>
</dbReference>
<organism evidence="6 7">
    <name type="scientific">Cohnella faecalis</name>
    <dbReference type="NCBI Taxonomy" id="2315694"/>
    <lineage>
        <taxon>Bacteria</taxon>
        <taxon>Bacillati</taxon>
        <taxon>Bacillota</taxon>
        <taxon>Bacilli</taxon>
        <taxon>Bacillales</taxon>
        <taxon>Paenibacillaceae</taxon>
        <taxon>Cohnella</taxon>
    </lineage>
</organism>
<dbReference type="SUPFAM" id="SSF53807">
    <property type="entry name" value="Helical backbone' metal receptor"/>
    <property type="match status" value="1"/>
</dbReference>
<reference evidence="6 7" key="1">
    <citation type="submission" date="2018-09" db="EMBL/GenBank/DDBJ databases">
        <title>Cohnella cavernae sp. nov., isolated from a karst cave.</title>
        <authorList>
            <person name="Zhu H."/>
        </authorList>
    </citation>
    <scope>NUCLEOTIDE SEQUENCE [LARGE SCALE GENOMIC DNA]</scope>
    <source>
        <strain evidence="6 7">K2E09-144</strain>
    </source>
</reference>
<dbReference type="RefSeq" id="WP_119148160.1">
    <property type="nucleotide sequence ID" value="NZ_QXJM01000025.1"/>
</dbReference>
<evidence type="ECO:0000256" key="2">
    <source>
        <dbReference type="ARBA" id="ARBA00008814"/>
    </source>
</evidence>
<feature type="domain" description="Fe/B12 periplasmic-binding" evidence="5">
    <location>
        <begin position="4"/>
        <end position="272"/>
    </location>
</feature>
<dbReference type="Gene3D" id="3.40.50.1980">
    <property type="entry name" value="Nitrogenase molybdenum iron protein domain"/>
    <property type="match status" value="2"/>
</dbReference>
<evidence type="ECO:0000256" key="4">
    <source>
        <dbReference type="ARBA" id="ARBA00022729"/>
    </source>
</evidence>
<proteinExistence type="inferred from homology"/>
<keyword evidence="4" id="KW-0732">Signal</keyword>
<keyword evidence="3" id="KW-0813">Transport</keyword>
<evidence type="ECO:0000313" key="7">
    <source>
        <dbReference type="Proteomes" id="UP000266340"/>
    </source>
</evidence>
<protein>
    <recommendedName>
        <fullName evidence="5">Fe/B12 periplasmic-binding domain-containing protein</fullName>
    </recommendedName>
</protein>
<dbReference type="PROSITE" id="PS50983">
    <property type="entry name" value="FE_B12_PBP"/>
    <property type="match status" value="1"/>
</dbReference>